<dbReference type="InterPro" id="IPR001227">
    <property type="entry name" value="Ac_transferase_dom_sf"/>
</dbReference>
<feature type="domain" description="Malonyl-CoA:ACP transacylase (MAT)" evidence="3">
    <location>
        <begin position="1"/>
        <end position="148"/>
    </location>
</feature>
<dbReference type="Pfam" id="PF00698">
    <property type="entry name" value="Acyl_transf_1"/>
    <property type="match status" value="1"/>
</dbReference>
<sequence>PASVVVSGEAAALAELLAHCEEHGVRARAVPVDYASHSAQVAAIEDRLREELAAVRPLPGRVPLFSTVTGDWLDTTAMDAGYWYRNLRQTVRFETAVRALAEQGFDVFLEASPHPVLTMAVQETVEDAAAPASAAGGAVVAGTLRRGEGGPRRALASAAELWVAGVAVDWAAVYARTGARTVPLPGYPFQTRRYWLGPA</sequence>
<comment type="caution">
    <text evidence="4">The sequence shown here is derived from an EMBL/GenBank/DDBJ whole genome shotgun (WGS) entry which is preliminary data.</text>
</comment>
<protein>
    <recommendedName>
        <fullName evidence="3">Malonyl-CoA:ACP transacylase (MAT) domain-containing protein</fullName>
    </recommendedName>
</protein>
<dbReference type="Gene3D" id="3.30.70.3290">
    <property type="match status" value="1"/>
</dbReference>
<dbReference type="EMBL" id="LGUT01003766">
    <property type="protein sequence ID" value="KOG76939.1"/>
    <property type="molecule type" value="Genomic_DNA"/>
</dbReference>
<dbReference type="PANTHER" id="PTHR43775">
    <property type="entry name" value="FATTY ACID SYNTHASE"/>
    <property type="match status" value="1"/>
</dbReference>
<keyword evidence="5" id="KW-1185">Reference proteome</keyword>
<feature type="non-terminal residue" evidence="4">
    <location>
        <position position="199"/>
    </location>
</feature>
<evidence type="ECO:0000313" key="5">
    <source>
        <dbReference type="Proteomes" id="UP000037020"/>
    </source>
</evidence>
<dbReference type="Gene3D" id="3.40.366.10">
    <property type="entry name" value="Malonyl-Coenzyme A Acyl Carrier Protein, domain 2"/>
    <property type="match status" value="1"/>
</dbReference>
<feature type="non-terminal residue" evidence="4">
    <location>
        <position position="1"/>
    </location>
</feature>
<organism evidence="4 5">
    <name type="scientific">Streptomyces varsoviensis</name>
    <dbReference type="NCBI Taxonomy" id="67373"/>
    <lineage>
        <taxon>Bacteria</taxon>
        <taxon>Bacillati</taxon>
        <taxon>Actinomycetota</taxon>
        <taxon>Actinomycetes</taxon>
        <taxon>Kitasatosporales</taxon>
        <taxon>Streptomycetaceae</taxon>
        <taxon>Streptomyces</taxon>
    </lineage>
</organism>
<gene>
    <name evidence="4" type="ORF">ADK38_39635</name>
</gene>
<evidence type="ECO:0000256" key="1">
    <source>
        <dbReference type="ARBA" id="ARBA00022450"/>
    </source>
</evidence>
<name>A0ABR5IUT9_9ACTN</name>
<keyword evidence="2" id="KW-0597">Phosphoprotein</keyword>
<proteinExistence type="predicted"/>
<dbReference type="PANTHER" id="PTHR43775:SF37">
    <property type="entry name" value="SI:DKEY-61P9.11"/>
    <property type="match status" value="1"/>
</dbReference>
<dbReference type="InterPro" id="IPR016036">
    <property type="entry name" value="Malonyl_transacylase_ACP-bd"/>
</dbReference>
<evidence type="ECO:0000256" key="2">
    <source>
        <dbReference type="ARBA" id="ARBA00022553"/>
    </source>
</evidence>
<dbReference type="InterPro" id="IPR016035">
    <property type="entry name" value="Acyl_Trfase/lysoPLipase"/>
</dbReference>
<accession>A0ABR5IUT9</accession>
<keyword evidence="1" id="KW-0596">Phosphopantetheine</keyword>
<evidence type="ECO:0000259" key="3">
    <source>
        <dbReference type="SMART" id="SM00827"/>
    </source>
</evidence>
<reference evidence="4 5" key="1">
    <citation type="submission" date="2015-07" db="EMBL/GenBank/DDBJ databases">
        <authorList>
            <person name="Ju K.-S."/>
            <person name="Doroghazi J.R."/>
            <person name="Metcalf W.W."/>
        </authorList>
    </citation>
    <scope>NUCLEOTIDE SEQUENCE [LARGE SCALE GENOMIC DNA]</scope>
    <source>
        <strain evidence="4 5">NRRL B-3589</strain>
    </source>
</reference>
<dbReference type="Proteomes" id="UP000037020">
    <property type="component" value="Unassembled WGS sequence"/>
</dbReference>
<dbReference type="SUPFAM" id="SSF55048">
    <property type="entry name" value="Probable ACP-binding domain of malonyl-CoA ACP transacylase"/>
    <property type="match status" value="1"/>
</dbReference>
<dbReference type="SMART" id="SM00827">
    <property type="entry name" value="PKS_AT"/>
    <property type="match status" value="1"/>
</dbReference>
<dbReference type="InterPro" id="IPR014043">
    <property type="entry name" value="Acyl_transferase_dom"/>
</dbReference>
<dbReference type="InterPro" id="IPR050091">
    <property type="entry name" value="PKS_NRPS_Biosynth_Enz"/>
</dbReference>
<dbReference type="SUPFAM" id="SSF52151">
    <property type="entry name" value="FabD/lysophospholipase-like"/>
    <property type="match status" value="1"/>
</dbReference>
<evidence type="ECO:0000313" key="4">
    <source>
        <dbReference type="EMBL" id="KOG76939.1"/>
    </source>
</evidence>